<dbReference type="PANTHER" id="PTHR30015">
    <property type="entry name" value="MRR RESTRICTION SYSTEM PROTEIN"/>
    <property type="match status" value="1"/>
</dbReference>
<dbReference type="OrthoDB" id="95588at2157"/>
<evidence type="ECO:0000259" key="1">
    <source>
        <dbReference type="Pfam" id="PF04471"/>
    </source>
</evidence>
<organism evidence="2 3">
    <name type="scientific">Thermococcus onnurineus (strain NA1)</name>
    <dbReference type="NCBI Taxonomy" id="523850"/>
    <lineage>
        <taxon>Archaea</taxon>
        <taxon>Methanobacteriati</taxon>
        <taxon>Methanobacteriota</taxon>
        <taxon>Thermococci</taxon>
        <taxon>Thermococcales</taxon>
        <taxon>Thermococcaceae</taxon>
        <taxon>Thermococcus</taxon>
    </lineage>
</organism>
<feature type="domain" description="Restriction endonuclease type IV Mrr" evidence="1">
    <location>
        <begin position="18"/>
        <end position="124"/>
    </location>
</feature>
<dbReference type="Pfam" id="PF04471">
    <property type="entry name" value="Mrr_cat"/>
    <property type="match status" value="1"/>
</dbReference>
<sequence length="712" mass="80235">MAWTLDLIRLTPEETLIENVIELLKRMGFRNYEKVASRKDWGIDIVAIRDDPISGTEKLVIAVHRKGLAASRDVNVFADLVDKYKADKGILISTTGFTKDAKVLISREYRGRIIPWDGEKLVSLFHNYSIEPPAELVEMASAQKRKQKKESPLKEFELDAPLLYDFSAEGLMKRVVSFASSMYPIKAGEIELRSLSVILSSAYIFSWSVEEGGEKDKAVVFSPENIVLRATSHKKLRVPVTKALLDDRSIIRATEREIEVPISPSEAVLVLKSRASRELDVPEGKIAIHERKKVYIPKMAELELKAGENAAKAVVNLENNEIEFHITPLSDEYFLEKARGIISEQTGEKTVEIDLKRDKGKVKITGRTERFSFEVSFNGYTGKPLGVGVLMNDEALDELLRGTYPDGEVLNLEKGKKVAVADILLGDGIAVVEVDLTRGSYTEVRRLPSPEEAYKNAREVIENNFPIGDLELNSYRVLEHKYLELILESGDGKAVVKVDGATGDVLDYIVEITPERAKEIVAEKYREFGITAVEEAEAEYTITAENGRHELKIRVSKDGKLIEEIDRVLKRELAENIAGEKVREVDPEAAIKGIKLREHWEVEFTGGTKVGKLVLHRATGEVLSQDVRFTEMAIEAMYHNHVRKVYGEKEPKTERVTHHKDKGYINIKLSGKDRFYYARIDTKTGKIISEDTAPIKGITAKLKQIQLESRYK</sequence>
<dbReference type="SUPFAM" id="SSF52980">
    <property type="entry name" value="Restriction endonuclease-like"/>
    <property type="match status" value="1"/>
</dbReference>
<accession>B6YWL4</accession>
<dbReference type="RefSeq" id="WP_012571949.1">
    <property type="nucleotide sequence ID" value="NC_011529.1"/>
</dbReference>
<evidence type="ECO:0000313" key="3">
    <source>
        <dbReference type="Proteomes" id="UP000002727"/>
    </source>
</evidence>
<dbReference type="GO" id="GO:0015666">
    <property type="term" value="F:restriction endodeoxyribonuclease activity"/>
    <property type="evidence" value="ECO:0007669"/>
    <property type="project" value="TreeGrafter"/>
</dbReference>
<keyword evidence="3" id="KW-1185">Reference proteome</keyword>
<keyword evidence="2" id="KW-0378">Hydrolase</keyword>
<dbReference type="KEGG" id="ton:TON_0989"/>
<proteinExistence type="predicted"/>
<dbReference type="EMBL" id="CP000855">
    <property type="protein sequence ID" value="ACJ16477.1"/>
    <property type="molecule type" value="Genomic_DNA"/>
</dbReference>
<dbReference type="AlphaFoldDB" id="B6YWL4"/>
<dbReference type="PANTHER" id="PTHR30015:SF7">
    <property type="entry name" value="TYPE IV METHYL-DIRECTED RESTRICTION ENZYME ECOKMRR"/>
    <property type="match status" value="1"/>
</dbReference>
<keyword evidence="2" id="KW-0255">Endonuclease</keyword>
<dbReference type="GeneID" id="7017293"/>
<name>B6YWL4_THEON</name>
<dbReference type="HOGENOM" id="CLU_387653_0_0_2"/>
<dbReference type="InterPro" id="IPR052906">
    <property type="entry name" value="Type_IV_Methyl-Rstrct_Enzyme"/>
</dbReference>
<protein>
    <submittedName>
        <fullName evidence="2">Predicted type II restriction endonuclease</fullName>
    </submittedName>
</protein>
<dbReference type="InterPro" id="IPR007560">
    <property type="entry name" value="Restrct_endonuc_IV_Mrr"/>
</dbReference>
<reference evidence="2 3" key="1">
    <citation type="journal article" date="2008" name="J. Bacteriol.">
        <title>The complete genome sequence of Thermococcus onnurineus NA1 reveals a mixed heterotrophic and carboxydotrophic metabolism.</title>
        <authorList>
            <person name="Lee H.S."/>
            <person name="Kang S.G."/>
            <person name="Bae S.S."/>
            <person name="Lim J.K."/>
            <person name="Cho Y."/>
            <person name="Kim Y.J."/>
            <person name="Jeon J.H."/>
            <person name="Cha S.S."/>
            <person name="Kwon K.K."/>
            <person name="Kim H.T."/>
            <person name="Park C.J."/>
            <person name="Lee H.W."/>
            <person name="Kim S.I."/>
            <person name="Chun J."/>
            <person name="Colwell R.R."/>
            <person name="Kim S.J."/>
            <person name="Lee J.H."/>
        </authorList>
    </citation>
    <scope>NUCLEOTIDE SEQUENCE [LARGE SCALE GENOMIC DNA]</scope>
    <source>
        <strain evidence="2 3">NA1</strain>
    </source>
</reference>
<dbReference type="InterPro" id="IPR011335">
    <property type="entry name" value="Restrct_endonuc-II-like"/>
</dbReference>
<dbReference type="InterPro" id="IPR011856">
    <property type="entry name" value="tRNA_endonuc-like_dom_sf"/>
</dbReference>
<evidence type="ECO:0000313" key="2">
    <source>
        <dbReference type="EMBL" id="ACJ16477.1"/>
    </source>
</evidence>
<dbReference type="Gene3D" id="3.40.1350.10">
    <property type="match status" value="1"/>
</dbReference>
<dbReference type="GO" id="GO:0003677">
    <property type="term" value="F:DNA binding"/>
    <property type="evidence" value="ECO:0007669"/>
    <property type="project" value="InterPro"/>
</dbReference>
<gene>
    <name evidence="2" type="ordered locus">TON_0989</name>
</gene>
<dbReference type="Proteomes" id="UP000002727">
    <property type="component" value="Chromosome"/>
</dbReference>
<keyword evidence="2" id="KW-0540">Nuclease</keyword>
<dbReference type="PATRIC" id="fig|523850.10.peg.997"/>
<dbReference type="GO" id="GO:0009307">
    <property type="term" value="P:DNA restriction-modification system"/>
    <property type="evidence" value="ECO:0007669"/>
    <property type="project" value="InterPro"/>
</dbReference>
<dbReference type="eggNOG" id="arCOG07140">
    <property type="taxonomic scope" value="Archaea"/>
</dbReference>